<dbReference type="Proteomes" id="UP000250043">
    <property type="component" value="Unassembled WGS sequence"/>
</dbReference>
<evidence type="ECO:0000256" key="3">
    <source>
        <dbReference type="SAM" id="Phobius"/>
    </source>
</evidence>
<accession>A0A8E2AP41</accession>
<proteinExistence type="predicted"/>
<dbReference type="PANTHER" id="PTHR31503:SF20">
    <property type="entry name" value="CA(2+)_H(+) EXCHANGER, PUTATIVE (EUROFUNG)-RELATED"/>
    <property type="match status" value="1"/>
</dbReference>
<feature type="transmembrane region" description="Helical" evidence="3">
    <location>
        <begin position="71"/>
        <end position="92"/>
    </location>
</feature>
<dbReference type="GO" id="GO:0006874">
    <property type="term" value="P:intracellular calcium ion homeostasis"/>
    <property type="evidence" value="ECO:0007669"/>
    <property type="project" value="TreeGrafter"/>
</dbReference>
<dbReference type="GO" id="GO:0015369">
    <property type="term" value="F:calcium:proton antiporter activity"/>
    <property type="evidence" value="ECO:0007669"/>
    <property type="project" value="TreeGrafter"/>
</dbReference>
<evidence type="ECO:0000313" key="5">
    <source>
        <dbReference type="Proteomes" id="UP000250043"/>
    </source>
</evidence>
<keyword evidence="1" id="KW-0813">Transport</keyword>
<keyword evidence="3" id="KW-0812">Transmembrane</keyword>
<name>A0A8E2AP41_9APHY</name>
<keyword evidence="3" id="KW-1133">Transmembrane helix</keyword>
<dbReference type="GO" id="GO:0000329">
    <property type="term" value="C:fungal-type vacuole membrane"/>
    <property type="evidence" value="ECO:0007669"/>
    <property type="project" value="TreeGrafter"/>
</dbReference>
<keyword evidence="5" id="KW-1185">Reference proteome</keyword>
<evidence type="ECO:0000256" key="1">
    <source>
        <dbReference type="ARBA" id="ARBA00023065"/>
    </source>
</evidence>
<dbReference type="PANTHER" id="PTHR31503">
    <property type="entry name" value="VACUOLAR CALCIUM ION TRANSPORTER"/>
    <property type="match status" value="1"/>
</dbReference>
<evidence type="ECO:0000313" key="4">
    <source>
        <dbReference type="EMBL" id="OCH85379.1"/>
    </source>
</evidence>
<feature type="transmembrane region" description="Helical" evidence="3">
    <location>
        <begin position="137"/>
        <end position="156"/>
    </location>
</feature>
<protein>
    <recommendedName>
        <fullName evidence="6">Sodium/calcium exchanger membrane region domain-containing protein</fullName>
    </recommendedName>
</protein>
<feature type="transmembrane region" description="Helical" evidence="3">
    <location>
        <begin position="162"/>
        <end position="185"/>
    </location>
</feature>
<keyword evidence="1" id="KW-0406">Ion transport</keyword>
<keyword evidence="3" id="KW-0472">Membrane</keyword>
<dbReference type="EMBL" id="KV722587">
    <property type="protein sequence ID" value="OCH85379.1"/>
    <property type="molecule type" value="Genomic_DNA"/>
</dbReference>
<feature type="compositionally biased region" description="Basic and acidic residues" evidence="2">
    <location>
        <begin position="18"/>
        <end position="35"/>
    </location>
</feature>
<dbReference type="AlphaFoldDB" id="A0A8E2AP41"/>
<sequence length="263" mass="29345">MDSLPHSRMSTSIMDLEEGSKEEDNKEEGNKEEGKKEEGFFYHAHSLKQFAEAVSNRNKQREVRFTIARSIRGIIASSPMNVLLLCVPLAWFSHFHPVWGHTVTYSLCFTSIIPLERMFDWGGEQMAYYLGEELGDLLIITLNNAVEATLAFILLAHCELRLLQSTIVGVIILHLLLVPGMSFLAGGMQSWQQGLMEHTTELNHSLLMLGVLSIMLPTALFAALDRGAVDSGSQQFSPALVNDRTRGQILIMSRGLSILLIIM</sequence>
<evidence type="ECO:0008006" key="6">
    <source>
        <dbReference type="Google" id="ProtNLM"/>
    </source>
</evidence>
<evidence type="ECO:0000256" key="2">
    <source>
        <dbReference type="SAM" id="MobiDB-lite"/>
    </source>
</evidence>
<gene>
    <name evidence="4" type="ORF">OBBRIDRAFT_314726</name>
</gene>
<organism evidence="4 5">
    <name type="scientific">Obba rivulosa</name>
    <dbReference type="NCBI Taxonomy" id="1052685"/>
    <lineage>
        <taxon>Eukaryota</taxon>
        <taxon>Fungi</taxon>
        <taxon>Dikarya</taxon>
        <taxon>Basidiomycota</taxon>
        <taxon>Agaricomycotina</taxon>
        <taxon>Agaricomycetes</taxon>
        <taxon>Polyporales</taxon>
        <taxon>Gelatoporiaceae</taxon>
        <taxon>Obba</taxon>
    </lineage>
</organism>
<dbReference type="InterPro" id="IPR004713">
    <property type="entry name" value="CaH_exchang"/>
</dbReference>
<reference evidence="4 5" key="1">
    <citation type="submission" date="2016-07" db="EMBL/GenBank/DDBJ databases">
        <title>Draft genome of the white-rot fungus Obba rivulosa 3A-2.</title>
        <authorList>
            <consortium name="DOE Joint Genome Institute"/>
            <person name="Miettinen O."/>
            <person name="Riley R."/>
            <person name="Acob R."/>
            <person name="Barry K."/>
            <person name="Cullen D."/>
            <person name="De Vries R."/>
            <person name="Hainaut M."/>
            <person name="Hatakka A."/>
            <person name="Henrissat B."/>
            <person name="Hilden K."/>
            <person name="Kuo R."/>
            <person name="Labutti K."/>
            <person name="Lipzen A."/>
            <person name="Makela M.R."/>
            <person name="Sandor L."/>
            <person name="Spatafora J.W."/>
            <person name="Grigoriev I.V."/>
            <person name="Hibbett D.S."/>
        </authorList>
    </citation>
    <scope>NUCLEOTIDE SEQUENCE [LARGE SCALE GENOMIC DNA]</scope>
    <source>
        <strain evidence="4 5">3A-2</strain>
    </source>
</reference>
<feature type="region of interest" description="Disordered" evidence="2">
    <location>
        <begin position="1"/>
        <end position="35"/>
    </location>
</feature>
<feature type="transmembrane region" description="Helical" evidence="3">
    <location>
        <begin position="206"/>
        <end position="224"/>
    </location>
</feature>
<dbReference type="OrthoDB" id="2743988at2759"/>